<keyword evidence="2" id="KW-1185">Reference proteome</keyword>
<proteinExistence type="predicted"/>
<evidence type="ECO:0000313" key="2">
    <source>
        <dbReference type="Proteomes" id="UP001055811"/>
    </source>
</evidence>
<evidence type="ECO:0000313" key="1">
    <source>
        <dbReference type="EMBL" id="KAI3708390.1"/>
    </source>
</evidence>
<sequence>MWYWFQIKGLFWKICKPNGLILRFKSPAFSPENHRIFVFLQGDFQWLLTPTKSTVNNKISSSSILKNHRHFHQKTTESSSSFKARFEAYNRLQAASVAFGEKLPIPEIVAIGGQSDGKSSLLEALLGFRFNVREVEMGTRRPLILQMVHDPTALDPRCRFQEEDSEEYDNPIMSASAVAETIKSRTDTLLKKTKTAVSPKPIVMRAEYAHCPNLTIIDTPGFVLKLVLLVSVDSGQWTVDSGQLT</sequence>
<organism evidence="1 2">
    <name type="scientific">Cichorium intybus</name>
    <name type="common">Chicory</name>
    <dbReference type="NCBI Taxonomy" id="13427"/>
    <lineage>
        <taxon>Eukaryota</taxon>
        <taxon>Viridiplantae</taxon>
        <taxon>Streptophyta</taxon>
        <taxon>Embryophyta</taxon>
        <taxon>Tracheophyta</taxon>
        <taxon>Spermatophyta</taxon>
        <taxon>Magnoliopsida</taxon>
        <taxon>eudicotyledons</taxon>
        <taxon>Gunneridae</taxon>
        <taxon>Pentapetalae</taxon>
        <taxon>asterids</taxon>
        <taxon>campanulids</taxon>
        <taxon>Asterales</taxon>
        <taxon>Asteraceae</taxon>
        <taxon>Cichorioideae</taxon>
        <taxon>Cichorieae</taxon>
        <taxon>Cichoriinae</taxon>
        <taxon>Cichorium</taxon>
    </lineage>
</organism>
<name>A0ACB9AFG2_CICIN</name>
<protein>
    <submittedName>
        <fullName evidence="1">Uncharacterized protein</fullName>
    </submittedName>
</protein>
<reference evidence="2" key="1">
    <citation type="journal article" date="2022" name="Mol. Ecol. Resour.">
        <title>The genomes of chicory, endive, great burdock and yacon provide insights into Asteraceae palaeo-polyploidization history and plant inulin production.</title>
        <authorList>
            <person name="Fan W."/>
            <person name="Wang S."/>
            <person name="Wang H."/>
            <person name="Wang A."/>
            <person name="Jiang F."/>
            <person name="Liu H."/>
            <person name="Zhao H."/>
            <person name="Xu D."/>
            <person name="Zhang Y."/>
        </authorList>
    </citation>
    <scope>NUCLEOTIDE SEQUENCE [LARGE SCALE GENOMIC DNA]</scope>
    <source>
        <strain evidence="2">cv. Punajuju</strain>
    </source>
</reference>
<comment type="caution">
    <text evidence="1">The sequence shown here is derived from an EMBL/GenBank/DDBJ whole genome shotgun (WGS) entry which is preliminary data.</text>
</comment>
<gene>
    <name evidence="1" type="ORF">L2E82_37559</name>
</gene>
<dbReference type="EMBL" id="CM042015">
    <property type="protein sequence ID" value="KAI3708390.1"/>
    <property type="molecule type" value="Genomic_DNA"/>
</dbReference>
<dbReference type="Proteomes" id="UP001055811">
    <property type="component" value="Linkage Group LG07"/>
</dbReference>
<reference evidence="1 2" key="2">
    <citation type="journal article" date="2022" name="Mol. Ecol. Resour.">
        <title>The genomes of chicory, endive, great burdock and yacon provide insights into Asteraceae paleo-polyploidization history and plant inulin production.</title>
        <authorList>
            <person name="Fan W."/>
            <person name="Wang S."/>
            <person name="Wang H."/>
            <person name="Wang A."/>
            <person name="Jiang F."/>
            <person name="Liu H."/>
            <person name="Zhao H."/>
            <person name="Xu D."/>
            <person name="Zhang Y."/>
        </authorList>
    </citation>
    <scope>NUCLEOTIDE SEQUENCE [LARGE SCALE GENOMIC DNA]</scope>
    <source>
        <strain evidence="2">cv. Punajuju</strain>
        <tissue evidence="1">Leaves</tissue>
    </source>
</reference>
<accession>A0ACB9AFG2</accession>